<dbReference type="AlphaFoldDB" id="J0P3K8"/>
<evidence type="ECO:0000313" key="3">
    <source>
        <dbReference type="EMBL" id="EJF54409.1"/>
    </source>
</evidence>
<feature type="signal peptide" evidence="1">
    <location>
        <begin position="1"/>
        <end position="20"/>
    </location>
</feature>
<protein>
    <recommendedName>
        <fullName evidence="2">Secretion system C-terminal sorting domain-containing protein</fullName>
    </recommendedName>
</protein>
<name>J0P3K8_9BACT</name>
<sequence length="543" mass="61464">MKQLLLYLLFLLGAAPSLFAQQDVDFSMWIEPVDSFNNIPALQSYVVGHHDHKWLVMAGRIDGLHQRQPNRSFAATESNNQMYVIDPENKTFYAAPLTALPTSYQEQLSSTNLNYIQKDSTLYLCGGYGYSATALDHVTYPYLLKLDIAACMQEIIQSQTVSSQHFMQLQDTAFAITGGQLNYIDSTFYLVGGHFFGGRYNPQGPTHGPGFTQYYSDAIRSFSLSDQNGQLQMTNYQEQVDSANLHRRDYNLVPQVFPNGQEGFTIFTGVFQHQVDLPWLNTIDMDAQGNYTVRPVFEQLLNQYQTARLPIYEAHSNSMHTFFYGGIAQYYFDASGQLMNDPNVPFVKTISQVSRFANDSMQEYELVQKMPDFLGAGAEFIPDHEAFRSNGILEVDQLPIGPNMVGYIYGGIESDFDNIFFINNGTQSRPSSQLFRVYVERDSSLYTAVETIENQLDMQLQLSPNPTQGQLQLAFQLPQAKSLQFAIYNNSGQLLWEEKASSFVAGQQQKTIDLPTDWPAGSYYLEIQLENGQKDSLPFVFQP</sequence>
<keyword evidence="1" id="KW-0732">Signal</keyword>
<dbReference type="InterPro" id="IPR026444">
    <property type="entry name" value="Secre_tail"/>
</dbReference>
<gene>
    <name evidence="3" type="ORF">SapgrDRAFT_2754</name>
</gene>
<feature type="chain" id="PRO_5003737042" description="Secretion system C-terminal sorting domain-containing protein" evidence="1">
    <location>
        <begin position="21"/>
        <end position="543"/>
    </location>
</feature>
<dbReference type="Proteomes" id="UP000005113">
    <property type="component" value="Unassembled WGS sequence"/>
</dbReference>
<dbReference type="OrthoDB" id="5526825at2"/>
<accession>J0P3K8</accession>
<dbReference type="Pfam" id="PF18962">
    <property type="entry name" value="Por_Secre_tail"/>
    <property type="match status" value="1"/>
</dbReference>
<dbReference type="EMBL" id="JH719942">
    <property type="protein sequence ID" value="EJF54409.1"/>
    <property type="molecule type" value="Genomic_DNA"/>
</dbReference>
<reference evidence="4" key="1">
    <citation type="journal article" date="2012" name="Stand. Genomic Sci.">
        <title>Permanent draft genome sequence of the gliding predator Saprospira grandis strain Sa g1 (= HR1).</title>
        <authorList>
            <person name="Mavromatis K."/>
            <person name="Chertkov O."/>
            <person name="Lapidus A."/>
            <person name="Nolan M."/>
            <person name="Lucas S."/>
            <person name="Tice H."/>
            <person name="Del Rio T.G."/>
            <person name="Cheng J.F."/>
            <person name="Han C."/>
            <person name="Tapia R."/>
            <person name="Bruce D."/>
            <person name="Goodwin L.A."/>
            <person name="Pitluck S."/>
            <person name="Huntemann M."/>
            <person name="Liolios K."/>
            <person name="Pagani I."/>
            <person name="Ivanova N."/>
            <person name="Mikhailova N."/>
            <person name="Pati A."/>
            <person name="Chen A."/>
            <person name="Palaniappan K."/>
            <person name="Land M."/>
            <person name="Brambilla E.M."/>
            <person name="Rohde M."/>
            <person name="Spring S."/>
            <person name="Goker M."/>
            <person name="Detter J.C."/>
            <person name="Bristow J."/>
            <person name="Eisen J.A."/>
            <person name="Markowitz V."/>
            <person name="Hugenholtz P."/>
            <person name="Kyrpides N.C."/>
            <person name="Klenk H.P."/>
            <person name="Woyke T."/>
        </authorList>
    </citation>
    <scope>NUCLEOTIDE SEQUENCE [LARGE SCALE GENOMIC DNA]</scope>
    <source>
        <strain evidence="4">DSM 2844</strain>
    </source>
</reference>
<evidence type="ECO:0000259" key="2">
    <source>
        <dbReference type="Pfam" id="PF18962"/>
    </source>
</evidence>
<proteinExistence type="predicted"/>
<feature type="domain" description="Secretion system C-terminal sorting" evidence="2">
    <location>
        <begin position="464"/>
        <end position="533"/>
    </location>
</feature>
<evidence type="ECO:0000313" key="4">
    <source>
        <dbReference type="Proteomes" id="UP000005113"/>
    </source>
</evidence>
<dbReference type="NCBIfam" id="TIGR04183">
    <property type="entry name" value="Por_Secre_tail"/>
    <property type="match status" value="1"/>
</dbReference>
<dbReference type="RefSeq" id="WP_002660142.1">
    <property type="nucleotide sequence ID" value="NZ_JH719942.1"/>
</dbReference>
<organism evidence="3 4">
    <name type="scientific">Saprospira grandis DSM 2844</name>
    <dbReference type="NCBI Taxonomy" id="694433"/>
    <lineage>
        <taxon>Bacteria</taxon>
        <taxon>Pseudomonadati</taxon>
        <taxon>Bacteroidota</taxon>
        <taxon>Saprospiria</taxon>
        <taxon>Saprospirales</taxon>
        <taxon>Saprospiraceae</taxon>
        <taxon>Saprospira</taxon>
    </lineage>
</organism>
<dbReference type="HOGENOM" id="CLU_525561_0_0_10"/>
<evidence type="ECO:0000256" key="1">
    <source>
        <dbReference type="SAM" id="SignalP"/>
    </source>
</evidence>